<dbReference type="AlphaFoldDB" id="A0A8H6S1P6"/>
<gene>
    <name evidence="1" type="ORF">HMN09_01283600</name>
</gene>
<comment type="caution">
    <text evidence="1">The sequence shown here is derived from an EMBL/GenBank/DDBJ whole genome shotgun (WGS) entry which is preliminary data.</text>
</comment>
<sequence>MFWLSFGFFKPSPKPQLRLDQYVASQLEQMAFGMELKARLYETTACDLDRSEEDLELAMELAIDAWNAREELLLAAERAWWKQRHGDSRAFPGEHGSDSRDLEVQCAEFVAEKPQGSRKLKLE</sequence>
<proteinExistence type="predicted"/>
<organism evidence="1 2">
    <name type="scientific">Mycena chlorophos</name>
    <name type="common">Agaric fungus</name>
    <name type="synonym">Agaricus chlorophos</name>
    <dbReference type="NCBI Taxonomy" id="658473"/>
    <lineage>
        <taxon>Eukaryota</taxon>
        <taxon>Fungi</taxon>
        <taxon>Dikarya</taxon>
        <taxon>Basidiomycota</taxon>
        <taxon>Agaricomycotina</taxon>
        <taxon>Agaricomycetes</taxon>
        <taxon>Agaricomycetidae</taxon>
        <taxon>Agaricales</taxon>
        <taxon>Marasmiineae</taxon>
        <taxon>Mycenaceae</taxon>
        <taxon>Mycena</taxon>
    </lineage>
</organism>
<dbReference type="Proteomes" id="UP000613580">
    <property type="component" value="Unassembled WGS sequence"/>
</dbReference>
<evidence type="ECO:0000313" key="1">
    <source>
        <dbReference type="EMBL" id="KAF7291043.1"/>
    </source>
</evidence>
<reference evidence="1" key="1">
    <citation type="submission" date="2020-05" db="EMBL/GenBank/DDBJ databases">
        <title>Mycena genomes resolve the evolution of fungal bioluminescence.</title>
        <authorList>
            <person name="Tsai I.J."/>
        </authorList>
    </citation>
    <scope>NUCLEOTIDE SEQUENCE</scope>
    <source>
        <strain evidence="1">110903Hualien_Pintung</strain>
    </source>
</reference>
<evidence type="ECO:0000313" key="2">
    <source>
        <dbReference type="Proteomes" id="UP000613580"/>
    </source>
</evidence>
<name>A0A8H6S1P6_MYCCL</name>
<accession>A0A8H6S1P6</accession>
<keyword evidence="2" id="KW-1185">Reference proteome</keyword>
<protein>
    <submittedName>
        <fullName evidence="1">Uncharacterized protein</fullName>
    </submittedName>
</protein>
<dbReference type="EMBL" id="JACAZE010000025">
    <property type="protein sequence ID" value="KAF7291043.1"/>
    <property type="molecule type" value="Genomic_DNA"/>
</dbReference>